<dbReference type="InterPro" id="IPR006143">
    <property type="entry name" value="RND_pump_MFP"/>
</dbReference>
<feature type="domain" description="CusB-like beta-barrel" evidence="2">
    <location>
        <begin position="211"/>
        <end position="283"/>
    </location>
</feature>
<evidence type="ECO:0000256" key="1">
    <source>
        <dbReference type="ARBA" id="ARBA00022448"/>
    </source>
</evidence>
<feature type="domain" description="CzcB-like barrel-sandwich hybrid" evidence="3">
    <location>
        <begin position="68"/>
        <end position="207"/>
    </location>
</feature>
<sequence length="363" mass="39536">MRYSILFILSLSLFCMAPGYASEGHAEGQLKMDPSTRQAQGIRTARVKLQALSDLVRAPGEVSINIYRSAQVTPRISAQVIKRHAVLGDKVTKGQRLVTLSSVDMADAQGALLVADREWRRVKKLGRKVVSERRYVAAQVTRQQAYARVLAYGMNKTQIIALLKQMDVSRATGAFDLFSPQAGTIIDDNFIVGELAKPGRLLFEISDESLLWVEAQLPPEDAVRIKRGVSASVSVDGKTWIKGRVIQRHHKLNETTRTQSIRIEVANVGDILHPGQFVQTVVQTGDAAPVVAVEQTAVILMQGSPTVFKVEGDELLPVPVETGSTRSGFTEIRAGLAVGDEVVIKGAFLLKSLALKSQIGDSD</sequence>
<dbReference type="GO" id="GO:0015679">
    <property type="term" value="P:plasma membrane copper ion transport"/>
    <property type="evidence" value="ECO:0007669"/>
    <property type="project" value="TreeGrafter"/>
</dbReference>
<dbReference type="GO" id="GO:0030288">
    <property type="term" value="C:outer membrane-bounded periplasmic space"/>
    <property type="evidence" value="ECO:0007669"/>
    <property type="project" value="TreeGrafter"/>
</dbReference>
<dbReference type="InterPro" id="IPR058792">
    <property type="entry name" value="Beta-barrel_RND_2"/>
</dbReference>
<evidence type="ECO:0000313" key="5">
    <source>
        <dbReference type="EMBL" id="VAX13806.1"/>
    </source>
</evidence>
<dbReference type="AlphaFoldDB" id="A0A3B1B689"/>
<protein>
    <submittedName>
        <fullName evidence="5">Probable Co/Zn/Cd efflux system membrane fusion protein</fullName>
    </submittedName>
</protein>
<dbReference type="Pfam" id="PF25975">
    <property type="entry name" value="CzcB_C"/>
    <property type="match status" value="1"/>
</dbReference>
<dbReference type="PANTHER" id="PTHR30097">
    <property type="entry name" value="CATION EFFLUX SYSTEM PROTEIN CUSB"/>
    <property type="match status" value="1"/>
</dbReference>
<dbReference type="GO" id="GO:0046914">
    <property type="term" value="F:transition metal ion binding"/>
    <property type="evidence" value="ECO:0007669"/>
    <property type="project" value="TreeGrafter"/>
</dbReference>
<evidence type="ECO:0000259" key="2">
    <source>
        <dbReference type="Pfam" id="PF25954"/>
    </source>
</evidence>
<dbReference type="GO" id="GO:0060003">
    <property type="term" value="P:copper ion export"/>
    <property type="evidence" value="ECO:0007669"/>
    <property type="project" value="TreeGrafter"/>
</dbReference>
<proteinExistence type="predicted"/>
<reference evidence="5" key="1">
    <citation type="submission" date="2018-06" db="EMBL/GenBank/DDBJ databases">
        <authorList>
            <person name="Zhirakovskaya E."/>
        </authorList>
    </citation>
    <scope>NUCLEOTIDE SEQUENCE</scope>
</reference>
<accession>A0A3B1B689</accession>
<dbReference type="GO" id="GO:0016020">
    <property type="term" value="C:membrane"/>
    <property type="evidence" value="ECO:0007669"/>
    <property type="project" value="InterPro"/>
</dbReference>
<evidence type="ECO:0000259" key="4">
    <source>
        <dbReference type="Pfam" id="PF25975"/>
    </source>
</evidence>
<dbReference type="InterPro" id="IPR058649">
    <property type="entry name" value="CzcB_C"/>
</dbReference>
<dbReference type="Pfam" id="PF25973">
    <property type="entry name" value="BSH_CzcB"/>
    <property type="match status" value="1"/>
</dbReference>
<dbReference type="NCBIfam" id="TIGR01730">
    <property type="entry name" value="RND_mfp"/>
    <property type="match status" value="1"/>
</dbReference>
<keyword evidence="1" id="KW-0813">Transport</keyword>
<dbReference type="EMBL" id="UOFZ01000137">
    <property type="protein sequence ID" value="VAX13806.1"/>
    <property type="molecule type" value="Genomic_DNA"/>
</dbReference>
<dbReference type="Pfam" id="PF25954">
    <property type="entry name" value="Beta-barrel_RND_2"/>
    <property type="match status" value="1"/>
</dbReference>
<dbReference type="SUPFAM" id="SSF111369">
    <property type="entry name" value="HlyD-like secretion proteins"/>
    <property type="match status" value="1"/>
</dbReference>
<dbReference type="Gene3D" id="2.40.50.100">
    <property type="match status" value="1"/>
</dbReference>
<dbReference type="Gene3D" id="2.40.420.20">
    <property type="match status" value="1"/>
</dbReference>
<dbReference type="InterPro" id="IPR058647">
    <property type="entry name" value="BSH_CzcB-like"/>
</dbReference>
<organism evidence="5">
    <name type="scientific">hydrothermal vent metagenome</name>
    <dbReference type="NCBI Taxonomy" id="652676"/>
    <lineage>
        <taxon>unclassified sequences</taxon>
        <taxon>metagenomes</taxon>
        <taxon>ecological metagenomes</taxon>
    </lineage>
</organism>
<feature type="domain" description="CzcB-like C-terminal circularly permuted SH3-like" evidence="4">
    <location>
        <begin position="291"/>
        <end position="351"/>
    </location>
</feature>
<dbReference type="InterPro" id="IPR051909">
    <property type="entry name" value="MFP_Cation_Efflux"/>
</dbReference>
<dbReference type="PANTHER" id="PTHR30097:SF15">
    <property type="entry name" value="CATION EFFLUX SYSTEM PROTEIN CUSB"/>
    <property type="match status" value="1"/>
</dbReference>
<name>A0A3B1B689_9ZZZZ</name>
<dbReference type="Gene3D" id="2.40.30.170">
    <property type="match status" value="1"/>
</dbReference>
<dbReference type="GO" id="GO:0022857">
    <property type="term" value="F:transmembrane transporter activity"/>
    <property type="evidence" value="ECO:0007669"/>
    <property type="project" value="InterPro"/>
</dbReference>
<evidence type="ECO:0000259" key="3">
    <source>
        <dbReference type="Pfam" id="PF25973"/>
    </source>
</evidence>
<gene>
    <name evidence="5" type="ORF">MNBD_GAMMA24-564</name>
</gene>